<evidence type="ECO:0000313" key="5">
    <source>
        <dbReference type="EMBL" id="WOL06900.1"/>
    </source>
</evidence>
<keyword evidence="6" id="KW-1185">Reference proteome</keyword>
<organism evidence="5 6">
    <name type="scientific">Canna indica</name>
    <name type="common">Indian-shot</name>
    <dbReference type="NCBI Taxonomy" id="4628"/>
    <lineage>
        <taxon>Eukaryota</taxon>
        <taxon>Viridiplantae</taxon>
        <taxon>Streptophyta</taxon>
        <taxon>Embryophyta</taxon>
        <taxon>Tracheophyta</taxon>
        <taxon>Spermatophyta</taxon>
        <taxon>Magnoliopsida</taxon>
        <taxon>Liliopsida</taxon>
        <taxon>Zingiberales</taxon>
        <taxon>Cannaceae</taxon>
        <taxon>Canna</taxon>
    </lineage>
</organism>
<dbReference type="PANTHER" id="PTHR31631">
    <property type="entry name" value="PROTEIN NETWORKED 2D"/>
    <property type="match status" value="1"/>
</dbReference>
<proteinExistence type="predicted"/>
<evidence type="ECO:0000313" key="6">
    <source>
        <dbReference type="Proteomes" id="UP001327560"/>
    </source>
</evidence>
<dbReference type="InterPro" id="IPR056889">
    <property type="entry name" value="NET2A-D/KIP1-like_C"/>
</dbReference>
<feature type="compositionally biased region" description="Basic and acidic residues" evidence="3">
    <location>
        <begin position="947"/>
        <end position="974"/>
    </location>
</feature>
<feature type="region of interest" description="Disordered" evidence="3">
    <location>
        <begin position="883"/>
        <end position="988"/>
    </location>
</feature>
<keyword evidence="1 2" id="KW-0175">Coiled coil</keyword>
<feature type="region of interest" description="Disordered" evidence="3">
    <location>
        <begin position="794"/>
        <end position="821"/>
    </location>
</feature>
<evidence type="ECO:0000256" key="3">
    <source>
        <dbReference type="SAM" id="MobiDB-lite"/>
    </source>
</evidence>
<dbReference type="Pfam" id="PF25014">
    <property type="entry name" value="NET2A"/>
    <property type="match status" value="1"/>
</dbReference>
<dbReference type="InterPro" id="IPR056888">
    <property type="entry name" value="NET2A-D/KIP1-like_dom"/>
</dbReference>
<dbReference type="Pfam" id="PF24918">
    <property type="entry name" value="NET2A_C"/>
    <property type="match status" value="1"/>
</dbReference>
<feature type="compositionally biased region" description="Basic and acidic residues" evidence="3">
    <location>
        <begin position="891"/>
        <end position="903"/>
    </location>
</feature>
<dbReference type="PANTHER" id="PTHR31631:SF0">
    <property type="entry name" value="PROTEIN NETWORKED 2D"/>
    <property type="match status" value="1"/>
</dbReference>
<evidence type="ECO:0000256" key="2">
    <source>
        <dbReference type="SAM" id="Coils"/>
    </source>
</evidence>
<dbReference type="Pfam" id="PF07765">
    <property type="entry name" value="KIP1"/>
    <property type="match status" value="1"/>
</dbReference>
<feature type="coiled-coil region" evidence="2">
    <location>
        <begin position="364"/>
        <end position="398"/>
    </location>
</feature>
<dbReference type="PROSITE" id="PS51774">
    <property type="entry name" value="NAB"/>
    <property type="match status" value="1"/>
</dbReference>
<feature type="region of interest" description="Disordered" evidence="3">
    <location>
        <begin position="116"/>
        <end position="165"/>
    </location>
</feature>
<feature type="coiled-coil region" evidence="2">
    <location>
        <begin position="549"/>
        <end position="651"/>
    </location>
</feature>
<evidence type="ECO:0000259" key="4">
    <source>
        <dbReference type="PROSITE" id="PS51774"/>
    </source>
</evidence>
<name>A0AAQ3QFZ4_9LILI</name>
<evidence type="ECO:0000256" key="1">
    <source>
        <dbReference type="ARBA" id="ARBA00023054"/>
    </source>
</evidence>
<feature type="region of interest" description="Disordered" evidence="3">
    <location>
        <begin position="730"/>
        <end position="757"/>
    </location>
</feature>
<dbReference type="EMBL" id="CP136894">
    <property type="protein sequence ID" value="WOL06900.1"/>
    <property type="molecule type" value="Genomic_DNA"/>
</dbReference>
<feature type="region of interest" description="Disordered" evidence="3">
    <location>
        <begin position="666"/>
        <end position="687"/>
    </location>
</feature>
<dbReference type="AlphaFoldDB" id="A0AAQ3QFZ4"/>
<dbReference type="GO" id="GO:0003779">
    <property type="term" value="F:actin binding"/>
    <property type="evidence" value="ECO:0007669"/>
    <property type="project" value="InterPro"/>
</dbReference>
<sequence length="1223" mass="140052">MLQRAASNAYSWWRASHIRTRQSKWLDSNLEEMESTVKNMLKLIEPDADSFAKRAELYFKRRPELISFVEDAYRAYRALAERYDHISGELHKANHIIATSFPERVQYAMLEDDDSMPKAITPINPSKINKRTVEGLTNKKKEKKSSKKKPKKKGASSPIDEETAREEINKLQKGILVLQTEKEFIKSSYESGIAKYWDIEKQIMEMHEEVCRLQEEFNTSAVIEDNDARVLMTQTVLKSCEDTIVKLQEQRKKALEEAKVESDRTKTAKEKLKALSDESCQTEMKNSELPKENTEMSFAAENVEEEVYSLQKTRTELQSICEKIKGHFEMNPESSVIEIAEKIEELANKVITMELTVSSQTVQIKSLNAENDEFEKCIESLEKEKPTLSNDAGELSKRLKEAGDELCRVQAIEKIVQNEETNFRKNFSETWHDLNVISEMLQSHPSQNSACIGDASTEEEISIDTDSQQECKDKEVTEIHENKEIASKNEEDPTKKIALGEKESSQVDLNLHIISNGESILDAAEGTIKLQQLIQSGLEGKEKILLAEYTSILQNYNDTKRKLSEVEKKNEDYLQETKALVGELKNDIAMKDEEIRLLRQPMKSVKESSRELGELKNDDTERKLSEVEKKNEEYLQEAKALVGELGELKNDIAMKDEEIRLLREPMKSVKESSRELGELKNDDTKRKLSEVEKKNEEYLQETKALVGELGELKNDIAMKDEEIRLLREPMKSVKESSRELGELKNDDTKRNLSEVEKKNEEYLQETKALVGELGELKNDIAMKDEEIRLLREPMKSVKESSRELGELKNDDTKRKLSEVEKKNEEYLQETKALVGELGELKNDIAMKDEEIRLLRQPMESVKESSTELGKLKNDIAMKDEEIRLLRQPMESVKESSTDTREAPVEPQKSRKKKLERASNSAMAAPVEPQRKKLERASNSAMAAWKSDAQDSKMVEDLDTKPAKRNSSVEKKDAECTLAEGTRTDQPKSISPLEEKFRREIDTLLDERLEFWLKFSTSFHQVQEFKDKYEDLQADISKLKDNKSQECTDSVCEQAGKPESAEITKSLRELKTELHVWLEQGALLKEDLQNRFSSLCDMQEEIASVLNTDSESGEMLFTPYEVAIFQGEVRNMKMDNNKVANELQAGLDQVMGLHAEIEGQLSTIYTSFGSWASKGLANDCYEVSPGKTNVPLRDFLFGVKPKKTSILARIQQGKLRAGRRKMDY</sequence>
<gene>
    <name evidence="5" type="ORF">Cni_G15634</name>
</gene>
<protein>
    <submittedName>
        <fullName evidence="5">Protein NETWORKED 2D-like</fullName>
    </submittedName>
</protein>
<feature type="compositionally biased region" description="Basic residues" evidence="3">
    <location>
        <begin position="140"/>
        <end position="154"/>
    </location>
</feature>
<accession>A0AAQ3QFZ4</accession>
<dbReference type="InterPro" id="IPR011684">
    <property type="entry name" value="NAB"/>
</dbReference>
<feature type="domain" description="NAB" evidence="4">
    <location>
        <begin position="10"/>
        <end position="90"/>
    </location>
</feature>
<reference evidence="5 6" key="1">
    <citation type="submission" date="2023-10" db="EMBL/GenBank/DDBJ databases">
        <title>Chromosome-scale genome assembly provides insights into flower coloration mechanisms of Canna indica.</title>
        <authorList>
            <person name="Li C."/>
        </authorList>
    </citation>
    <scope>NUCLEOTIDE SEQUENCE [LARGE SCALE GENOMIC DNA]</scope>
    <source>
        <tissue evidence="5">Flower</tissue>
    </source>
</reference>
<feature type="coiled-coil region" evidence="2">
    <location>
        <begin position="237"/>
        <end position="275"/>
    </location>
</feature>
<dbReference type="Proteomes" id="UP001327560">
    <property type="component" value="Chromosome 5"/>
</dbReference>